<dbReference type="InterPro" id="IPR015315">
    <property type="entry name" value="DUF1963"/>
</dbReference>
<dbReference type="PANTHER" id="PTHR36436">
    <property type="entry name" value="SLL5081 PROTEIN"/>
    <property type="match status" value="1"/>
</dbReference>
<dbReference type="Gene3D" id="2.30.320.10">
    <property type="entry name" value="YwqG-like"/>
    <property type="match status" value="1"/>
</dbReference>
<dbReference type="InParanoid" id="A0A1I5YJ18"/>
<sequence>MMISLSEISGLARERLPADLADRYSSLLRPSGQILSAAQPGDDRIGVLGGEPQLPETSDWPVWEGHGPLSFVAALDCRPLSTTHTGLALPASGTLLFFYFDGQADNYGSWVHPSEPESQPGSRLLHIPAGTPVQPRRAPSPLKPYKQVPLRAEPAVALPLIDTFEMYEPLGIAPETLDTDPMYAEFNDAVRDLCSTHKHQVGGLPSNVQGEVEYEVADFPPDWDIDDFTPDNPHLDDILAEASRWELLAQFAGDTDADMMWGDAGVLYWLATAQDLAAHRFDKARFTWQCH</sequence>
<dbReference type="STRING" id="1993.SAMN04489713_13330"/>
<dbReference type="Pfam" id="PF09234">
    <property type="entry name" value="DUF1963"/>
    <property type="match status" value="1"/>
</dbReference>
<gene>
    <name evidence="1" type="ORF">SAMN04489713_13330</name>
</gene>
<reference evidence="1 2" key="1">
    <citation type="submission" date="2016-10" db="EMBL/GenBank/DDBJ databases">
        <authorList>
            <person name="de Groot N.N."/>
        </authorList>
    </citation>
    <scope>NUCLEOTIDE SEQUENCE [LARGE SCALE GENOMIC DNA]</scope>
    <source>
        <strain evidence="1 2">DSM 43067</strain>
    </source>
</reference>
<proteinExistence type="predicted"/>
<dbReference type="RefSeq" id="WP_075024962.1">
    <property type="nucleotide sequence ID" value="NZ_FOVH01000033.1"/>
</dbReference>
<evidence type="ECO:0000313" key="2">
    <source>
        <dbReference type="Proteomes" id="UP000183413"/>
    </source>
</evidence>
<dbReference type="eggNOG" id="COG3878">
    <property type="taxonomic scope" value="Bacteria"/>
</dbReference>
<dbReference type="Proteomes" id="UP000183413">
    <property type="component" value="Unassembled WGS sequence"/>
</dbReference>
<organism evidence="1 2">
    <name type="scientific">Actinomadura madurae</name>
    <dbReference type="NCBI Taxonomy" id="1993"/>
    <lineage>
        <taxon>Bacteria</taxon>
        <taxon>Bacillati</taxon>
        <taxon>Actinomycetota</taxon>
        <taxon>Actinomycetes</taxon>
        <taxon>Streptosporangiales</taxon>
        <taxon>Thermomonosporaceae</taxon>
        <taxon>Actinomadura</taxon>
    </lineage>
</organism>
<evidence type="ECO:0000313" key="1">
    <source>
        <dbReference type="EMBL" id="SFQ44233.1"/>
    </source>
</evidence>
<dbReference type="AlphaFoldDB" id="A0A1I5YJ18"/>
<protein>
    <submittedName>
        <fullName evidence="1">Uncharacterized protein YwqG</fullName>
    </submittedName>
</protein>
<dbReference type="InterPro" id="IPR035948">
    <property type="entry name" value="YwqG-like_sf"/>
</dbReference>
<accession>A0A1I5YJ18</accession>
<name>A0A1I5YJ18_9ACTN</name>
<dbReference type="PANTHER" id="PTHR36436:SF6">
    <property type="entry name" value="SLL5081 PROTEIN"/>
    <property type="match status" value="1"/>
</dbReference>
<dbReference type="EMBL" id="FOVH01000033">
    <property type="protein sequence ID" value="SFQ44233.1"/>
    <property type="molecule type" value="Genomic_DNA"/>
</dbReference>
<dbReference type="SUPFAM" id="SSF103032">
    <property type="entry name" value="Hypothetical protein YwqG"/>
    <property type="match status" value="1"/>
</dbReference>
<keyword evidence="2" id="KW-1185">Reference proteome</keyword>